<evidence type="ECO:0008006" key="4">
    <source>
        <dbReference type="Google" id="ProtNLM"/>
    </source>
</evidence>
<dbReference type="Gene3D" id="3.10.10.10">
    <property type="entry name" value="HIV Type 1 Reverse Transcriptase, subunit A, domain 1"/>
    <property type="match status" value="1"/>
</dbReference>
<dbReference type="PANTHER" id="PTHR47331">
    <property type="entry name" value="PHD-TYPE DOMAIN-CONTAINING PROTEIN"/>
    <property type="match status" value="1"/>
</dbReference>
<dbReference type="PANTHER" id="PTHR47331:SF5">
    <property type="entry name" value="RIBONUCLEASE H"/>
    <property type="match status" value="1"/>
</dbReference>
<comment type="caution">
    <text evidence="2">The sequence shown here is derived from an EMBL/GenBank/DDBJ whole genome shotgun (WGS) entry which is preliminary data.</text>
</comment>
<dbReference type="Gene3D" id="3.30.70.270">
    <property type="match status" value="1"/>
</dbReference>
<gene>
    <name evidence="2" type="ORF">MEDL_6783</name>
</gene>
<feature type="compositionally biased region" description="Basic and acidic residues" evidence="1">
    <location>
        <begin position="47"/>
        <end position="68"/>
    </location>
</feature>
<dbReference type="InterPro" id="IPR043502">
    <property type="entry name" value="DNA/RNA_pol_sf"/>
</dbReference>
<reference evidence="2" key="1">
    <citation type="submission" date="2021-03" db="EMBL/GenBank/DDBJ databases">
        <authorList>
            <person name="Bekaert M."/>
        </authorList>
    </citation>
    <scope>NUCLEOTIDE SEQUENCE</scope>
</reference>
<dbReference type="Proteomes" id="UP000683360">
    <property type="component" value="Unassembled WGS sequence"/>
</dbReference>
<protein>
    <recommendedName>
        <fullName evidence="4">CCHC-type domain-containing protein</fullName>
    </recommendedName>
</protein>
<dbReference type="AlphaFoldDB" id="A0A8S3Q465"/>
<feature type="region of interest" description="Disordered" evidence="1">
    <location>
        <begin position="24"/>
        <end position="68"/>
    </location>
</feature>
<dbReference type="OrthoDB" id="10067250at2759"/>
<dbReference type="SUPFAM" id="SSF56672">
    <property type="entry name" value="DNA/RNA polymerases"/>
    <property type="match status" value="1"/>
</dbReference>
<sequence>MEKMEEEFTDAENECRDYLIESKVGSSVGSSVSRISKRDNVNSGNKVESKHVNKEKEVKPEQTTKEENNEKQFNEMKFSLELGKDMWKQLKKLQYRFSQEIKGNIRALRKKYGGHRRQITLYIEELENFKPMREGIAKDIEHFADLLDIAVVNLKEAGRFEELKNGSLYNKLQRKMTESMLSRYHRWIFESGKTESVECLREWILQEAEIQTIASETIHGLSANTRSNSQRNYKGNRRDGFRTFFGESQNESYTGNRVCKCCNGNHGVWKCDEFLKLTVNKRWDTAKRLQLCYRCLGHDHVGRQCPRSRACNLGGCKEVHNRLLHRDKQSFSEPKVPVRTESKTKQNYAAEKKENTDAATEGENRDRTMIGRDRKSNFVTLRTVPVILKKWKPYRIKFPNLGKRPTVDMLIGLDYPDLHYSYRDIRGKPGEPIARLTPLGWTCIGDPNSGQDQTPFNRTYFAREQEDRNDLDNIVRKFWEIENVKTPSENVFLSSDEQKALSKVEQSLDFKDGHYEVKVPWKDDTPSLPNNYNMALSRLANTEKRLNKDPSIAKVYTQTIEKYIEKGYVRKVSTKEETVAGKWYLPHFPVIRPDKETTKTRIVFDASAKFQGISLNDTIHQGPKLQQDLFDVLLRFRKNPVALVCDIAEMYLRIKIAPDDRPFHRFLWRAMKTEQVPEEYEFNSVVFGVNSSPIQAHFVSRKHAEMTKD</sequence>
<evidence type="ECO:0000313" key="3">
    <source>
        <dbReference type="Proteomes" id="UP000683360"/>
    </source>
</evidence>
<keyword evidence="3" id="KW-1185">Reference proteome</keyword>
<name>A0A8S3Q465_MYTED</name>
<feature type="compositionally biased region" description="Low complexity" evidence="1">
    <location>
        <begin position="24"/>
        <end position="34"/>
    </location>
</feature>
<feature type="region of interest" description="Disordered" evidence="1">
    <location>
        <begin position="327"/>
        <end position="364"/>
    </location>
</feature>
<evidence type="ECO:0000313" key="2">
    <source>
        <dbReference type="EMBL" id="CAG2191555.1"/>
    </source>
</evidence>
<organism evidence="2 3">
    <name type="scientific">Mytilus edulis</name>
    <name type="common">Blue mussel</name>
    <dbReference type="NCBI Taxonomy" id="6550"/>
    <lineage>
        <taxon>Eukaryota</taxon>
        <taxon>Metazoa</taxon>
        <taxon>Spiralia</taxon>
        <taxon>Lophotrochozoa</taxon>
        <taxon>Mollusca</taxon>
        <taxon>Bivalvia</taxon>
        <taxon>Autobranchia</taxon>
        <taxon>Pteriomorphia</taxon>
        <taxon>Mytilida</taxon>
        <taxon>Mytiloidea</taxon>
        <taxon>Mytilidae</taxon>
        <taxon>Mytilinae</taxon>
        <taxon>Mytilus</taxon>
    </lineage>
</organism>
<dbReference type="InterPro" id="IPR043128">
    <property type="entry name" value="Rev_trsase/Diguanyl_cyclase"/>
</dbReference>
<dbReference type="EMBL" id="CAJPWZ010000365">
    <property type="protein sequence ID" value="CAG2191555.1"/>
    <property type="molecule type" value="Genomic_DNA"/>
</dbReference>
<evidence type="ECO:0000256" key="1">
    <source>
        <dbReference type="SAM" id="MobiDB-lite"/>
    </source>
</evidence>
<accession>A0A8S3Q465</accession>
<proteinExistence type="predicted"/>